<feature type="compositionally biased region" description="Polar residues" evidence="1">
    <location>
        <begin position="27"/>
        <end position="47"/>
    </location>
</feature>
<feature type="region of interest" description="Disordered" evidence="1">
    <location>
        <begin position="24"/>
        <end position="47"/>
    </location>
</feature>
<evidence type="ECO:0000256" key="1">
    <source>
        <dbReference type="SAM" id="MobiDB-lite"/>
    </source>
</evidence>
<feature type="compositionally biased region" description="Low complexity" evidence="1">
    <location>
        <begin position="460"/>
        <end position="470"/>
    </location>
</feature>
<feature type="region of interest" description="Disordered" evidence="1">
    <location>
        <begin position="441"/>
        <end position="470"/>
    </location>
</feature>
<dbReference type="Gene3D" id="3.10.20.90">
    <property type="entry name" value="Phosphatidylinositol 3-kinase Catalytic Subunit, Chain A, domain 1"/>
    <property type="match status" value="1"/>
</dbReference>
<dbReference type="InterPro" id="IPR033593">
    <property type="entry name" value="N-RASSF"/>
</dbReference>
<evidence type="ECO:0000313" key="4">
    <source>
        <dbReference type="Proteomes" id="UP000494165"/>
    </source>
</evidence>
<dbReference type="AlphaFoldDB" id="A0A8S1BW53"/>
<dbReference type="OrthoDB" id="10034447at2759"/>
<dbReference type="PANTHER" id="PTHR15286">
    <property type="entry name" value="RAS-ASSOCIATING DOMAIN CONTAINING PROTEIN"/>
    <property type="match status" value="1"/>
</dbReference>
<feature type="domain" description="Ras-associating" evidence="2">
    <location>
        <begin position="74"/>
        <end position="143"/>
    </location>
</feature>
<evidence type="ECO:0000259" key="2">
    <source>
        <dbReference type="PROSITE" id="PS50200"/>
    </source>
</evidence>
<name>A0A8S1BW53_9INSE</name>
<dbReference type="CDD" id="cd16123">
    <property type="entry name" value="RA_RASSF7_like"/>
    <property type="match status" value="1"/>
</dbReference>
<dbReference type="EMBL" id="CADEPI010000002">
    <property type="protein sequence ID" value="CAB3359886.1"/>
    <property type="molecule type" value="Genomic_DNA"/>
</dbReference>
<sequence>MGFCHDQQAFDMSGGALVLPQAPAGESHQTILEPNNNEQQKPYSTGGMTTTQPAEIPIWVNGAQRWISGIGRKTTCDDVIRVLLRSEGCHTEAKDKEDKHYAIVERWKKVERPLDGRSRILKVWTAWGDEQEAVRLTLKRVNPTTPREVKHHHRRSSRGHNRARLLQTVHPKRLIDDENKPFSDTIEHLMKLILAQGETIQTQLRRLHDRDEQILSIEHQVHSSRQERLGSNYLLETYLKDLDANKGGEDDSGVAEVENAKQEEEEGEVAGEAEEPEDAEDAEAQRALVEMRACIALWERVVRVNKRLEKEEQCLVKLHVKLRRLSEAEPAQEATDLITSEAIAIVKEQIEEADAVCNAQQMEIDQNELRLQETCEQLQERHRLLDYLQEELRESELEEEQLRHWLQELTYKKHQQIQQQQQMHHAMLTKQFTQAATVTTTPAASTGAIRKQIEGDTDSNSDTGLSSLHSSSEEGVYVLDTLV</sequence>
<reference evidence="3 4" key="1">
    <citation type="submission" date="2020-04" db="EMBL/GenBank/DDBJ databases">
        <authorList>
            <person name="Alioto T."/>
            <person name="Alioto T."/>
            <person name="Gomez Garrido J."/>
        </authorList>
    </citation>
    <scope>NUCLEOTIDE SEQUENCE [LARGE SCALE GENOMIC DNA]</scope>
</reference>
<proteinExistence type="predicted"/>
<protein>
    <recommendedName>
        <fullName evidence="2">Ras-associating domain-containing protein</fullName>
    </recommendedName>
</protein>
<dbReference type="InterPro" id="IPR000159">
    <property type="entry name" value="RA_dom"/>
</dbReference>
<organism evidence="3 4">
    <name type="scientific">Cloeon dipterum</name>
    <dbReference type="NCBI Taxonomy" id="197152"/>
    <lineage>
        <taxon>Eukaryota</taxon>
        <taxon>Metazoa</taxon>
        <taxon>Ecdysozoa</taxon>
        <taxon>Arthropoda</taxon>
        <taxon>Hexapoda</taxon>
        <taxon>Insecta</taxon>
        <taxon>Pterygota</taxon>
        <taxon>Palaeoptera</taxon>
        <taxon>Ephemeroptera</taxon>
        <taxon>Pisciforma</taxon>
        <taxon>Baetidae</taxon>
        <taxon>Cloeon</taxon>
    </lineage>
</organism>
<feature type="region of interest" description="Disordered" evidence="1">
    <location>
        <begin position="244"/>
        <end position="281"/>
    </location>
</feature>
<dbReference type="PANTHER" id="PTHR15286:SF1">
    <property type="entry name" value="FI07216P"/>
    <property type="match status" value="1"/>
</dbReference>
<comment type="caution">
    <text evidence="3">The sequence shown here is derived from an EMBL/GenBank/DDBJ whole genome shotgun (WGS) entry which is preliminary data.</text>
</comment>
<gene>
    <name evidence="3" type="ORF">CLODIP_2_CD07999</name>
</gene>
<keyword evidence="4" id="KW-1185">Reference proteome</keyword>
<feature type="compositionally biased region" description="Acidic residues" evidence="1">
    <location>
        <begin position="263"/>
        <end position="281"/>
    </location>
</feature>
<accession>A0A8S1BW53</accession>
<evidence type="ECO:0000313" key="3">
    <source>
        <dbReference type="EMBL" id="CAB3359886.1"/>
    </source>
</evidence>
<dbReference type="SUPFAM" id="SSF54236">
    <property type="entry name" value="Ubiquitin-like"/>
    <property type="match status" value="1"/>
</dbReference>
<dbReference type="InterPro" id="IPR029071">
    <property type="entry name" value="Ubiquitin-like_domsf"/>
</dbReference>
<dbReference type="PROSITE" id="PS50200">
    <property type="entry name" value="RA"/>
    <property type="match status" value="1"/>
</dbReference>
<dbReference type="GO" id="GO:0007165">
    <property type="term" value="P:signal transduction"/>
    <property type="evidence" value="ECO:0007669"/>
    <property type="project" value="InterPro"/>
</dbReference>
<dbReference type="Proteomes" id="UP000494165">
    <property type="component" value="Unassembled WGS sequence"/>
</dbReference>